<dbReference type="Proteomes" id="UP000278143">
    <property type="component" value="Unassembled WGS sequence"/>
</dbReference>
<keyword evidence="10" id="KW-1185">Reference proteome</keyword>
<dbReference type="AlphaFoldDB" id="A0A4V1J2B3"/>
<comment type="similarity">
    <text evidence="1 5">Belongs to the carnitine/choline acetyltransferase family.</text>
</comment>
<dbReference type="GO" id="GO:0005739">
    <property type="term" value="C:mitochondrion"/>
    <property type="evidence" value="ECO:0007669"/>
    <property type="project" value="TreeGrafter"/>
</dbReference>
<dbReference type="SUPFAM" id="SSF52777">
    <property type="entry name" value="CoA-dependent acyltransferases"/>
    <property type="match status" value="2"/>
</dbReference>
<dbReference type="Pfam" id="PF00755">
    <property type="entry name" value="Carn_acyltransf"/>
    <property type="match status" value="1"/>
</dbReference>
<feature type="compositionally biased region" description="Low complexity" evidence="7">
    <location>
        <begin position="651"/>
        <end position="665"/>
    </location>
</feature>
<evidence type="ECO:0000256" key="3">
    <source>
        <dbReference type="ARBA" id="ARBA00023315"/>
    </source>
</evidence>
<dbReference type="GO" id="GO:0009437">
    <property type="term" value="P:carnitine metabolic process"/>
    <property type="evidence" value="ECO:0007669"/>
    <property type="project" value="TreeGrafter"/>
</dbReference>
<feature type="compositionally biased region" description="Low complexity" evidence="7">
    <location>
        <begin position="677"/>
        <end position="692"/>
    </location>
</feature>
<keyword evidence="6" id="KW-0175">Coiled coil</keyword>
<reference evidence="10" key="1">
    <citation type="journal article" date="2018" name="Nat. Microbiol.">
        <title>Leveraging single-cell genomics to expand the fungal tree of life.</title>
        <authorList>
            <person name="Ahrendt S.R."/>
            <person name="Quandt C.A."/>
            <person name="Ciobanu D."/>
            <person name="Clum A."/>
            <person name="Salamov A."/>
            <person name="Andreopoulos B."/>
            <person name="Cheng J.F."/>
            <person name="Woyke T."/>
            <person name="Pelin A."/>
            <person name="Henrissat B."/>
            <person name="Reynolds N.K."/>
            <person name="Benny G.L."/>
            <person name="Smith M.E."/>
            <person name="James T.Y."/>
            <person name="Grigoriev I.V."/>
        </authorList>
    </citation>
    <scope>NUCLEOTIDE SEQUENCE [LARGE SCALE GENOMIC DNA]</scope>
    <source>
        <strain evidence="10">Benny S71-1</strain>
    </source>
</reference>
<dbReference type="InterPro" id="IPR039551">
    <property type="entry name" value="Cho/carn_acyl_trans"/>
</dbReference>
<keyword evidence="2 5" id="KW-0808">Transferase</keyword>
<evidence type="ECO:0000259" key="8">
    <source>
        <dbReference type="Pfam" id="PF00755"/>
    </source>
</evidence>
<feature type="coiled-coil region" evidence="6">
    <location>
        <begin position="608"/>
        <end position="635"/>
    </location>
</feature>
<feature type="compositionally biased region" description="Polar residues" evidence="7">
    <location>
        <begin position="638"/>
        <end position="650"/>
    </location>
</feature>
<dbReference type="InterPro" id="IPR023213">
    <property type="entry name" value="CAT-like_dom_sf"/>
</dbReference>
<evidence type="ECO:0000313" key="10">
    <source>
        <dbReference type="Proteomes" id="UP000278143"/>
    </source>
</evidence>
<dbReference type="GO" id="GO:0004092">
    <property type="term" value="F:carnitine O-acetyltransferase activity"/>
    <property type="evidence" value="ECO:0007669"/>
    <property type="project" value="TreeGrafter"/>
</dbReference>
<feature type="domain" description="Choline/carnitine acyltransferase" evidence="8">
    <location>
        <begin position="27"/>
        <end position="604"/>
    </location>
</feature>
<sequence>MADRHEEAAPADTTAPMDRGQESMPKLPVPALNDTLDRYLASVKPLLDGQPDRWEHTQRVVEAFRTGEGLGLQKQLEERAATSKTSWLIDWWNEYAYFSNRESVCFYVNYGFGFRQDPRGAQLDWLTRAASIATGMLDFRDLIRGRTLEPDAMRGQPFCMSQYDHLFNACRFPAMPLDHTESYDYDANQHVAVVCRGRFYTFDTVHEDGRRLSTMEILAQLHRVYNHATTNSSNPICDHDAAFGVLSAEHRDTWTEKRARLLAAHPDNAAELARLESAVFLICLDESRPETDAEFSRACWHGDGINRYYDKCFQLLVFANGRCGFSGEHSLVDGTTTSRLCRTALEKSEREDLPLGDAAVKTALARVPAMPEPTAIVLRLNDTVRADIREARATWEREAAAHEVSVMRYTRYGKNRMKQFGVSPDAFVQMAIQLAYYRMHGVCRPTYESAATRRFRYGRTETARSVNDKSLAWVKTMHEPDLAYSVKAGLLREAVALHSRNTALAVNGQGVDRHLLGFRMLLADAAKATGEAATMPAIFTDPTYAYSTHWYLSTSQITDSAVVAYAWGEVVPEGYGYAYMVHDDFVYANICSKGMRSDEMHRSLVAALDDMCELLEEAQHEQEAVKQLTERFERMNHSAATSDGSSHANGTNTTMDTTKKQQQQQSMAALAKPAQEVTSTSASTVSVTNKSK</sequence>
<evidence type="ECO:0000256" key="1">
    <source>
        <dbReference type="ARBA" id="ARBA00005232"/>
    </source>
</evidence>
<evidence type="ECO:0000313" key="9">
    <source>
        <dbReference type="EMBL" id="RKP27959.1"/>
    </source>
</evidence>
<name>A0A4V1J2B3_9FUNG</name>
<evidence type="ECO:0000256" key="2">
    <source>
        <dbReference type="ARBA" id="ARBA00022679"/>
    </source>
</evidence>
<evidence type="ECO:0000256" key="7">
    <source>
        <dbReference type="SAM" id="MobiDB-lite"/>
    </source>
</evidence>
<accession>A0A4V1J2B3</accession>
<dbReference type="Gene3D" id="3.30.559.10">
    <property type="entry name" value="Chloramphenicol acetyltransferase-like domain"/>
    <property type="match status" value="1"/>
</dbReference>
<protein>
    <submittedName>
        <fullName evidence="9">Acyltransferase ChoActase/COT/CPT</fullName>
    </submittedName>
</protein>
<feature type="region of interest" description="Disordered" evidence="7">
    <location>
        <begin position="637"/>
        <end position="692"/>
    </location>
</feature>
<evidence type="ECO:0000256" key="6">
    <source>
        <dbReference type="SAM" id="Coils"/>
    </source>
</evidence>
<dbReference type="PANTHER" id="PTHR22589">
    <property type="entry name" value="CARNITINE O-ACYLTRANSFERASE"/>
    <property type="match status" value="1"/>
</dbReference>
<dbReference type="OrthoDB" id="240216at2759"/>
<dbReference type="PANTHER" id="PTHR22589:SF103">
    <property type="entry name" value="CARNITINE O-ACETYL-TRANSFERASE, ISOFORM A-RELATED"/>
    <property type="match status" value="1"/>
</dbReference>
<gene>
    <name evidence="9" type="ORF">SYNPS1DRAFT_20658</name>
</gene>
<feature type="region of interest" description="Disordered" evidence="7">
    <location>
        <begin position="1"/>
        <end position="28"/>
    </location>
</feature>
<dbReference type="InterPro" id="IPR000542">
    <property type="entry name" value="Carn_acyl_trans"/>
</dbReference>
<dbReference type="EMBL" id="KZ989131">
    <property type="protein sequence ID" value="RKP27959.1"/>
    <property type="molecule type" value="Genomic_DNA"/>
</dbReference>
<feature type="active site" description="Proton acceptor" evidence="4">
    <location>
        <position position="329"/>
    </location>
</feature>
<keyword evidence="3 5" id="KW-0012">Acyltransferase</keyword>
<dbReference type="InterPro" id="IPR042231">
    <property type="entry name" value="Cho/carn_acyl_trans_2"/>
</dbReference>
<evidence type="ECO:0000256" key="4">
    <source>
        <dbReference type="PIRSR" id="PIRSR600542-1"/>
    </source>
</evidence>
<proteinExistence type="inferred from homology"/>
<dbReference type="PROSITE" id="PS00440">
    <property type="entry name" value="ACYLTRANSF_C_2"/>
    <property type="match status" value="1"/>
</dbReference>
<organism evidence="9 10">
    <name type="scientific">Syncephalis pseudoplumigaleata</name>
    <dbReference type="NCBI Taxonomy" id="1712513"/>
    <lineage>
        <taxon>Eukaryota</taxon>
        <taxon>Fungi</taxon>
        <taxon>Fungi incertae sedis</taxon>
        <taxon>Zoopagomycota</taxon>
        <taxon>Zoopagomycotina</taxon>
        <taxon>Zoopagomycetes</taxon>
        <taxon>Zoopagales</taxon>
        <taxon>Piptocephalidaceae</taxon>
        <taxon>Syncephalis</taxon>
    </lineage>
</organism>
<dbReference type="Gene3D" id="3.30.559.70">
    <property type="entry name" value="Choline/Carnitine o-acyltransferase, domain 2"/>
    <property type="match status" value="1"/>
</dbReference>
<dbReference type="GO" id="GO:0005777">
    <property type="term" value="C:peroxisome"/>
    <property type="evidence" value="ECO:0007669"/>
    <property type="project" value="TreeGrafter"/>
</dbReference>
<evidence type="ECO:0000256" key="5">
    <source>
        <dbReference type="RuleBase" id="RU003801"/>
    </source>
</evidence>